<protein>
    <submittedName>
        <fullName evidence="1">Glycine cleavage system transcriptional repressor</fullName>
    </submittedName>
</protein>
<dbReference type="SUPFAM" id="SSF55021">
    <property type="entry name" value="ACT-like"/>
    <property type="match status" value="2"/>
</dbReference>
<dbReference type="PANTHER" id="PTHR34875">
    <property type="entry name" value="UPF0237 PROTEIN MJ1558"/>
    <property type="match status" value="1"/>
</dbReference>
<evidence type="ECO:0000313" key="1">
    <source>
        <dbReference type="EMBL" id="MPL78666.1"/>
    </source>
</evidence>
<dbReference type="EMBL" id="VSSQ01000118">
    <property type="protein sequence ID" value="MPL78666.1"/>
    <property type="molecule type" value="Genomic_DNA"/>
</dbReference>
<dbReference type="GO" id="GO:0006355">
    <property type="term" value="P:regulation of DNA-templated transcription"/>
    <property type="evidence" value="ECO:0007669"/>
    <property type="project" value="InterPro"/>
</dbReference>
<dbReference type="InterPro" id="IPR016867">
    <property type="entry name" value="GcvR"/>
</dbReference>
<dbReference type="InterPro" id="IPR045865">
    <property type="entry name" value="ACT-like_dom_sf"/>
</dbReference>
<dbReference type="Pfam" id="PF13740">
    <property type="entry name" value="ACT_6"/>
    <property type="match status" value="1"/>
</dbReference>
<gene>
    <name evidence="1" type="primary">gcvR_1</name>
    <name evidence="1" type="ORF">SDC9_24536</name>
</gene>
<reference evidence="1" key="1">
    <citation type="submission" date="2019-08" db="EMBL/GenBank/DDBJ databases">
        <authorList>
            <person name="Kucharzyk K."/>
            <person name="Murdoch R.W."/>
            <person name="Higgins S."/>
            <person name="Loffler F."/>
        </authorList>
    </citation>
    <scope>NUCLEOTIDE SEQUENCE</scope>
</reference>
<dbReference type="InterPro" id="IPR050990">
    <property type="entry name" value="UPF0237/GcvR_regulator"/>
</dbReference>
<name>A0A644UI29_9ZZZZ</name>
<dbReference type="PIRSF" id="PIRSF028103">
    <property type="entry name" value="GcvR"/>
    <property type="match status" value="1"/>
</dbReference>
<organism evidence="1">
    <name type="scientific">bioreactor metagenome</name>
    <dbReference type="NCBI Taxonomy" id="1076179"/>
    <lineage>
        <taxon>unclassified sequences</taxon>
        <taxon>metagenomes</taxon>
        <taxon>ecological metagenomes</taxon>
    </lineage>
</organism>
<sequence length="175" mass="18414">MEYAVITAVGADKVGIMDSLAGAVVGLKANIEETRASILGGEFAVIMLVSGEKGFSLSLGEKLKPVGRELELTIYVKPTQGPAQPKGLPYLIESLSLDTPGIVHAITGVLKSQNINIEDLESEARLAPLSGSPMFSMKIAVTILPGAPLKNLKAALAQVAMEHDLDIEVRPLIAE</sequence>
<dbReference type="Gene3D" id="3.30.70.260">
    <property type="match status" value="2"/>
</dbReference>
<dbReference type="PANTHER" id="PTHR34875:SF6">
    <property type="entry name" value="UPF0237 PROTEIN MJ1558"/>
    <property type="match status" value="1"/>
</dbReference>
<dbReference type="AlphaFoldDB" id="A0A644UI29"/>
<comment type="caution">
    <text evidence="1">The sequence shown here is derived from an EMBL/GenBank/DDBJ whole genome shotgun (WGS) entry which is preliminary data.</text>
</comment>
<accession>A0A644UI29</accession>
<proteinExistence type="predicted"/>